<evidence type="ECO:0000256" key="9">
    <source>
        <dbReference type="ARBA" id="ARBA00023316"/>
    </source>
</evidence>
<dbReference type="RefSeq" id="WP_173062996.1">
    <property type="nucleotide sequence ID" value="NZ_AP022853.1"/>
</dbReference>
<evidence type="ECO:0000256" key="10">
    <source>
        <dbReference type="ARBA" id="ARBA00030835"/>
    </source>
</evidence>
<evidence type="ECO:0000259" key="11">
    <source>
        <dbReference type="SMART" id="SM00047"/>
    </source>
</evidence>
<keyword evidence="9" id="KW-0961">Cell wall biogenesis/degradation</keyword>
<dbReference type="AlphaFoldDB" id="A0A6F8VC79"/>
<dbReference type="Pfam" id="PF10135">
    <property type="entry name" value="Rod-binding"/>
    <property type="match status" value="1"/>
</dbReference>
<evidence type="ECO:0000256" key="7">
    <source>
        <dbReference type="ARBA" id="ARBA00022801"/>
    </source>
</evidence>
<comment type="function">
    <text evidence="1">Flagellum-specific muramidase which hydrolyzes the peptidoglycan layer to assemble the rod structure in the periplasmic space.</text>
</comment>
<dbReference type="InterPro" id="IPR002901">
    <property type="entry name" value="MGlyc_endo_b_GlcNAc-like_dom"/>
</dbReference>
<dbReference type="SMART" id="SM00047">
    <property type="entry name" value="LYZ2"/>
    <property type="match status" value="1"/>
</dbReference>
<dbReference type="EMBL" id="AP022853">
    <property type="protein sequence ID" value="BCB26717.1"/>
    <property type="molecule type" value="Genomic_DNA"/>
</dbReference>
<dbReference type="PANTHER" id="PTHR33308:SF9">
    <property type="entry name" value="PEPTIDOGLYCAN HYDROLASE FLGJ"/>
    <property type="match status" value="1"/>
</dbReference>
<comment type="subcellular location">
    <subcellularLocation>
        <location evidence="2">Periplasm</location>
    </subcellularLocation>
</comment>
<dbReference type="GO" id="GO:0071973">
    <property type="term" value="P:bacterial-type flagellum-dependent cell motility"/>
    <property type="evidence" value="ECO:0007669"/>
    <property type="project" value="TreeGrafter"/>
</dbReference>
<sequence length="317" mass="33776">MITSVSDISSKLALDAQSVGQLRLQAKNDPVAGARAAAQQFEALFLNMMLKSMREATPKEGLFDNSNTELYTGMLDSQLAQSMSKGKGIGLADMMLRQMRLQGVIPPDPATPGDKKVFSGKMDRQFLPAATTNPILLSKPPAGYDLPAALPGTSTSPATGFSGAADFVNALWPQAADAAQQLGVPAHFLLGHAALESGWGKHEIRDAQGNNSHNLFGIKAGKGWNGAVMEAQTTEYVNGVAQKKTELFRAYDSYADGLKDYAGLLKNNPRYASMFTQPLDASGFARGLQQGGYATDPMYADKLARVINSGTLRQALS</sequence>
<evidence type="ECO:0000256" key="8">
    <source>
        <dbReference type="ARBA" id="ARBA00023295"/>
    </source>
</evidence>
<dbReference type="GO" id="GO:0044780">
    <property type="term" value="P:bacterial-type flagellum assembly"/>
    <property type="evidence" value="ECO:0007669"/>
    <property type="project" value="InterPro"/>
</dbReference>
<dbReference type="Pfam" id="PF01832">
    <property type="entry name" value="Glucosaminidase"/>
    <property type="match status" value="1"/>
</dbReference>
<name>A0A6F8VC79_9PROT</name>
<dbReference type="InterPro" id="IPR051056">
    <property type="entry name" value="Glycosyl_Hydrolase_73"/>
</dbReference>
<feature type="domain" description="Mannosyl-glycoprotein endo-beta-N-acetylglucosamidase-like" evidence="11">
    <location>
        <begin position="152"/>
        <end position="311"/>
    </location>
</feature>
<dbReference type="GO" id="GO:0042597">
    <property type="term" value="C:periplasmic space"/>
    <property type="evidence" value="ECO:0007669"/>
    <property type="project" value="UniProtKB-SubCell"/>
</dbReference>
<evidence type="ECO:0000256" key="1">
    <source>
        <dbReference type="ARBA" id="ARBA00002954"/>
    </source>
</evidence>
<protein>
    <recommendedName>
        <fullName evidence="5">Peptidoglycan hydrolase FlgJ</fullName>
    </recommendedName>
    <alternativeName>
        <fullName evidence="10">Muramidase FlgJ</fullName>
    </alternativeName>
</protein>
<organism evidence="12 13">
    <name type="scientific">Sulfurimicrobium lacus</name>
    <dbReference type="NCBI Taxonomy" id="2715678"/>
    <lineage>
        <taxon>Bacteria</taxon>
        <taxon>Pseudomonadati</taxon>
        <taxon>Pseudomonadota</taxon>
        <taxon>Betaproteobacteria</taxon>
        <taxon>Nitrosomonadales</taxon>
        <taxon>Sulfuricellaceae</taxon>
        <taxon>Sulfurimicrobium</taxon>
    </lineage>
</organism>
<dbReference type="GO" id="GO:0016798">
    <property type="term" value="F:hydrolase activity, acting on glycosyl bonds"/>
    <property type="evidence" value="ECO:0007669"/>
    <property type="project" value="UniProtKB-KW"/>
</dbReference>
<dbReference type="InterPro" id="IPR019301">
    <property type="entry name" value="Flagellar_prot_FlgJ_N"/>
</dbReference>
<evidence type="ECO:0000256" key="2">
    <source>
        <dbReference type="ARBA" id="ARBA00004418"/>
    </source>
</evidence>
<comment type="similarity">
    <text evidence="4">In the C-terminal section; belongs to the glycosyl hydrolase 73 family.</text>
</comment>
<evidence type="ECO:0000256" key="5">
    <source>
        <dbReference type="ARBA" id="ARBA00013433"/>
    </source>
</evidence>
<dbReference type="GO" id="GO:0071555">
    <property type="term" value="P:cell wall organization"/>
    <property type="evidence" value="ECO:0007669"/>
    <property type="project" value="UniProtKB-KW"/>
</dbReference>
<dbReference type="Proteomes" id="UP000502260">
    <property type="component" value="Chromosome"/>
</dbReference>
<dbReference type="KEGG" id="slac:SKTS_16030"/>
<dbReference type="PRINTS" id="PR01002">
    <property type="entry name" value="FLGFLGJ"/>
</dbReference>
<dbReference type="NCBIfam" id="TIGR02541">
    <property type="entry name" value="flagell_FlgJ"/>
    <property type="match status" value="1"/>
</dbReference>
<dbReference type="Gene3D" id="1.10.530.10">
    <property type="match status" value="1"/>
</dbReference>
<dbReference type="Gene3D" id="2.10.70.40">
    <property type="entry name" value="peptidoglycan hydrolase"/>
    <property type="match status" value="1"/>
</dbReference>
<keyword evidence="8" id="KW-0326">Glycosidase</keyword>
<keyword evidence="6" id="KW-0574">Periplasm</keyword>
<keyword evidence="12" id="KW-0966">Cell projection</keyword>
<dbReference type="GO" id="GO:0004040">
    <property type="term" value="F:amidase activity"/>
    <property type="evidence" value="ECO:0007669"/>
    <property type="project" value="InterPro"/>
</dbReference>
<gene>
    <name evidence="12" type="primary">flgJ</name>
    <name evidence="12" type="ORF">SKTS_16030</name>
</gene>
<evidence type="ECO:0000256" key="4">
    <source>
        <dbReference type="ARBA" id="ARBA00007974"/>
    </source>
</evidence>
<dbReference type="PANTHER" id="PTHR33308">
    <property type="entry name" value="PEPTIDOGLYCAN HYDROLASE FLGJ"/>
    <property type="match status" value="1"/>
</dbReference>
<proteinExistence type="inferred from homology"/>
<reference evidence="13" key="1">
    <citation type="submission" date="2020-03" db="EMBL/GenBank/DDBJ databases">
        <title>Complete genome sequence of sulfur-oxidizing bacterium skT11.</title>
        <authorList>
            <person name="Kanda M."/>
            <person name="Kojima H."/>
            <person name="Fukui M."/>
        </authorList>
    </citation>
    <scope>NUCLEOTIDE SEQUENCE [LARGE SCALE GENOMIC DNA]</scope>
    <source>
        <strain evidence="13">skT11</strain>
    </source>
</reference>
<keyword evidence="7" id="KW-0378">Hydrolase</keyword>
<dbReference type="InterPro" id="IPR013377">
    <property type="entry name" value="FlgJ"/>
</dbReference>
<keyword evidence="12" id="KW-0282">Flagellum</keyword>
<evidence type="ECO:0000313" key="12">
    <source>
        <dbReference type="EMBL" id="BCB26717.1"/>
    </source>
</evidence>
<evidence type="ECO:0000256" key="6">
    <source>
        <dbReference type="ARBA" id="ARBA00022764"/>
    </source>
</evidence>
<accession>A0A6F8VC79</accession>
<evidence type="ECO:0000313" key="13">
    <source>
        <dbReference type="Proteomes" id="UP000502260"/>
    </source>
</evidence>
<comment type="similarity">
    <text evidence="3">In the N-terminal section; belongs to the FlgJ family.</text>
</comment>
<evidence type="ECO:0000256" key="3">
    <source>
        <dbReference type="ARBA" id="ARBA00006880"/>
    </source>
</evidence>
<keyword evidence="13" id="KW-1185">Reference proteome</keyword>
<keyword evidence="12" id="KW-0969">Cilium</keyword>